<feature type="compositionally biased region" description="Basic and acidic residues" evidence="2">
    <location>
        <begin position="469"/>
        <end position="478"/>
    </location>
</feature>
<dbReference type="AlphaFoldDB" id="A0AAJ0FNH0"/>
<dbReference type="RefSeq" id="XP_060285202.1">
    <property type="nucleotide sequence ID" value="XM_060427536.1"/>
</dbReference>
<feature type="compositionally biased region" description="Acidic residues" evidence="2">
    <location>
        <begin position="444"/>
        <end position="454"/>
    </location>
</feature>
<feature type="compositionally biased region" description="Polar residues" evidence="2">
    <location>
        <begin position="74"/>
        <end position="86"/>
    </location>
</feature>
<feature type="region of interest" description="Disordered" evidence="2">
    <location>
        <begin position="511"/>
        <end position="590"/>
    </location>
</feature>
<dbReference type="Proteomes" id="UP001244011">
    <property type="component" value="Unassembled WGS sequence"/>
</dbReference>
<keyword evidence="1" id="KW-0175">Coiled coil</keyword>
<gene>
    <name evidence="3" type="ORF">QBC33DRAFT_534418</name>
</gene>
<evidence type="ECO:0000256" key="1">
    <source>
        <dbReference type="SAM" id="Coils"/>
    </source>
</evidence>
<feature type="compositionally biased region" description="Basic and acidic residues" evidence="2">
    <location>
        <begin position="541"/>
        <end position="567"/>
    </location>
</feature>
<feature type="compositionally biased region" description="Pro residues" evidence="2">
    <location>
        <begin position="368"/>
        <end position="379"/>
    </location>
</feature>
<evidence type="ECO:0000313" key="4">
    <source>
        <dbReference type="Proteomes" id="UP001244011"/>
    </source>
</evidence>
<feature type="compositionally biased region" description="Pro residues" evidence="2">
    <location>
        <begin position="127"/>
        <end position="137"/>
    </location>
</feature>
<proteinExistence type="predicted"/>
<name>A0AAJ0FNH0_9PEZI</name>
<feature type="compositionally biased region" description="Low complexity" evidence="2">
    <location>
        <begin position="282"/>
        <end position="296"/>
    </location>
</feature>
<accession>A0AAJ0FNH0</accession>
<organism evidence="3 4">
    <name type="scientific">Phialemonium atrogriseum</name>
    <dbReference type="NCBI Taxonomy" id="1093897"/>
    <lineage>
        <taxon>Eukaryota</taxon>
        <taxon>Fungi</taxon>
        <taxon>Dikarya</taxon>
        <taxon>Ascomycota</taxon>
        <taxon>Pezizomycotina</taxon>
        <taxon>Sordariomycetes</taxon>
        <taxon>Sordariomycetidae</taxon>
        <taxon>Cephalothecales</taxon>
        <taxon>Cephalothecaceae</taxon>
        <taxon>Phialemonium</taxon>
    </lineage>
</organism>
<protein>
    <submittedName>
        <fullName evidence="3">Uncharacterized protein</fullName>
    </submittedName>
</protein>
<feature type="region of interest" description="Disordered" evidence="2">
    <location>
        <begin position="208"/>
        <end position="338"/>
    </location>
</feature>
<reference evidence="3" key="1">
    <citation type="submission" date="2023-06" db="EMBL/GenBank/DDBJ databases">
        <title>Genome-scale phylogeny and comparative genomics of the fungal order Sordariales.</title>
        <authorList>
            <consortium name="Lawrence Berkeley National Laboratory"/>
            <person name="Hensen N."/>
            <person name="Bonometti L."/>
            <person name="Westerberg I."/>
            <person name="Brannstrom I.O."/>
            <person name="Guillou S."/>
            <person name="Cros-Aarteil S."/>
            <person name="Calhoun S."/>
            <person name="Haridas S."/>
            <person name="Kuo A."/>
            <person name="Mondo S."/>
            <person name="Pangilinan J."/>
            <person name="Riley R."/>
            <person name="Labutti K."/>
            <person name="Andreopoulos B."/>
            <person name="Lipzen A."/>
            <person name="Chen C."/>
            <person name="Yanf M."/>
            <person name="Daum C."/>
            <person name="Ng V."/>
            <person name="Clum A."/>
            <person name="Steindorff A."/>
            <person name="Ohm R."/>
            <person name="Martin F."/>
            <person name="Silar P."/>
            <person name="Natvig D."/>
            <person name="Lalanne C."/>
            <person name="Gautier V."/>
            <person name="Ament-Velasquez S.L."/>
            <person name="Kruys A."/>
            <person name="Hutchinson M.I."/>
            <person name="Powell A.J."/>
            <person name="Barry K."/>
            <person name="Miller A.N."/>
            <person name="Grigoriev I.V."/>
            <person name="Debuchy R."/>
            <person name="Gladieux P."/>
            <person name="Thoren M.H."/>
            <person name="Johannesson H."/>
        </authorList>
    </citation>
    <scope>NUCLEOTIDE SEQUENCE</scope>
    <source>
        <strain evidence="3">8032-3</strain>
    </source>
</reference>
<dbReference type="EMBL" id="MU839004">
    <property type="protein sequence ID" value="KAK1768989.1"/>
    <property type="molecule type" value="Genomic_DNA"/>
</dbReference>
<feature type="region of interest" description="Disordered" evidence="2">
    <location>
        <begin position="424"/>
        <end position="485"/>
    </location>
</feature>
<feature type="region of interest" description="Disordered" evidence="2">
    <location>
        <begin position="357"/>
        <end position="389"/>
    </location>
</feature>
<feature type="coiled-coil region" evidence="1">
    <location>
        <begin position="154"/>
        <end position="206"/>
    </location>
</feature>
<evidence type="ECO:0000256" key="2">
    <source>
        <dbReference type="SAM" id="MobiDB-lite"/>
    </source>
</evidence>
<comment type="caution">
    <text evidence="3">The sequence shown here is derived from an EMBL/GenBank/DDBJ whole genome shotgun (WGS) entry which is preliminary data.</text>
</comment>
<keyword evidence="4" id="KW-1185">Reference proteome</keyword>
<dbReference type="GeneID" id="85310723"/>
<sequence>MARLSGDVCLPSGSLEHDTLLSFPPGIASDPPSSVISPFALPRGSLGYFDQPIRVTSQANNARLSTIHAEEGQASHSNKGRPNNAYSPIPPGRPGTSVSQSWRLFSPREAPYQQLQSHQQGAAALSPPIPADAPSPPSQAQVIRRLTQQNGRIREAWEAERKYLEANRERAEEVYKEERGLMEEERAEWEAEREGLLRQIASLRQQVAGLGGDGPSANTDGLTNGGESPMPDGLRGGGGWDLSPESMASPGLSQGNARPRQRHGPGSGDTSRKHPPPVACIADALAPPAPPLSESRFPPPRRFESSSFPPTANNGFPPTPEQSAMADKEDMTPEPTVDVQEIIPTLEGIPIKAAAIQRPTFTFTDPKASPPADQPPPGVPRRASNKQQTLQVLAADATDRLTMHAGHTPSHSLSVLPTVTTASVVTTASSSGDSTPTPQQCDGFETDVSTEAEPLEPFTSIEQQPTVTDQDHPEPKLEPDEDVELNGPLMLRNMPAHDEVFFQRLSDKLEEVSRASNAAAVPAVLKDSPESEEPASSQENGHGRGNHDGGARDAIANKDRSSSRSSDEEMDIPLKIRRNNNFGAPFGVFR</sequence>
<feature type="compositionally biased region" description="Polar residues" evidence="2">
    <location>
        <begin position="216"/>
        <end position="226"/>
    </location>
</feature>
<evidence type="ECO:0000313" key="3">
    <source>
        <dbReference type="EMBL" id="KAK1768989.1"/>
    </source>
</evidence>
<feature type="region of interest" description="Disordered" evidence="2">
    <location>
        <begin position="70"/>
        <end position="139"/>
    </location>
</feature>